<dbReference type="AlphaFoldDB" id="A0A6J4E0C7"/>
<accession>A0A6J4E0C7</accession>
<name>A0A6J4E0C7_9PSED</name>
<reference evidence="1 3" key="1">
    <citation type="submission" date="2020-05" db="EMBL/GenBank/DDBJ databases">
        <title>Characterization of novel class B3 metallo-beta-lactamase from novel Pseudomonas species.</title>
        <authorList>
            <person name="Yamada K."/>
            <person name="Aoki K."/>
            <person name="Ishii Y."/>
        </authorList>
    </citation>
    <scope>NUCLEOTIDE SEQUENCE [LARGE SCALE GENOMIC DNA]</scope>
    <source>
        <strain evidence="1 3">TUM18999</strain>
        <strain evidence="2 4">TUM20286</strain>
    </source>
</reference>
<dbReference type="KEGG" id="ptw:TUM18999_10060"/>
<sequence>MALTALYFIGKEGLSANVVPKIVSAQIGEELMKLRACKIREWMRSALRFAAKEIE</sequence>
<keyword evidence="4" id="KW-1185">Reference proteome</keyword>
<evidence type="ECO:0000313" key="2">
    <source>
        <dbReference type="EMBL" id="GJN55906.1"/>
    </source>
</evidence>
<protein>
    <submittedName>
        <fullName evidence="1">Uncharacterized protein</fullName>
    </submittedName>
</protein>
<evidence type="ECO:0000313" key="1">
    <source>
        <dbReference type="EMBL" id="BCG22815.1"/>
    </source>
</evidence>
<gene>
    <name evidence="1" type="ORF">TUM18999_10060</name>
    <name evidence="2" type="ORF">TUM20286_56580</name>
</gene>
<evidence type="ECO:0000313" key="3">
    <source>
        <dbReference type="Proteomes" id="UP000509383"/>
    </source>
</evidence>
<dbReference type="EMBL" id="AP023189">
    <property type="protein sequence ID" value="BCG22815.1"/>
    <property type="molecule type" value="Genomic_DNA"/>
</dbReference>
<proteinExistence type="predicted"/>
<dbReference type="Proteomes" id="UP000509383">
    <property type="component" value="Chromosome"/>
</dbReference>
<evidence type="ECO:0000313" key="4">
    <source>
        <dbReference type="Proteomes" id="UP001054892"/>
    </source>
</evidence>
<dbReference type="EMBL" id="BQKM01000022">
    <property type="protein sequence ID" value="GJN55906.1"/>
    <property type="molecule type" value="Genomic_DNA"/>
</dbReference>
<organism evidence="1 3">
    <name type="scientific">Pseudomonas tohonis</name>
    <dbReference type="NCBI Taxonomy" id="2725477"/>
    <lineage>
        <taxon>Bacteria</taxon>
        <taxon>Pseudomonadati</taxon>
        <taxon>Pseudomonadota</taxon>
        <taxon>Gammaproteobacteria</taxon>
        <taxon>Pseudomonadales</taxon>
        <taxon>Pseudomonadaceae</taxon>
        <taxon>Pseudomonas</taxon>
    </lineage>
</organism>
<dbReference type="Proteomes" id="UP001054892">
    <property type="component" value="Unassembled WGS sequence"/>
</dbReference>